<protein>
    <submittedName>
        <fullName evidence="4">Putative ribonuclease H-like domain-containing protein</fullName>
    </submittedName>
</protein>
<organism evidence="4">
    <name type="scientific">Tanacetum cinerariifolium</name>
    <name type="common">Dalmatian daisy</name>
    <name type="synonym">Chrysanthemum cinerariifolium</name>
    <dbReference type="NCBI Taxonomy" id="118510"/>
    <lineage>
        <taxon>Eukaryota</taxon>
        <taxon>Viridiplantae</taxon>
        <taxon>Streptophyta</taxon>
        <taxon>Embryophyta</taxon>
        <taxon>Tracheophyta</taxon>
        <taxon>Spermatophyta</taxon>
        <taxon>Magnoliopsida</taxon>
        <taxon>eudicotyledons</taxon>
        <taxon>Gunneridae</taxon>
        <taxon>Pentapetalae</taxon>
        <taxon>asterids</taxon>
        <taxon>campanulids</taxon>
        <taxon>Asterales</taxon>
        <taxon>Asteraceae</taxon>
        <taxon>Asteroideae</taxon>
        <taxon>Anthemideae</taxon>
        <taxon>Anthemidinae</taxon>
        <taxon>Tanacetum</taxon>
    </lineage>
</organism>
<dbReference type="InterPro" id="IPR054722">
    <property type="entry name" value="PolX-like_BBD"/>
</dbReference>
<feature type="compositionally biased region" description="Basic and acidic residues" evidence="2">
    <location>
        <begin position="210"/>
        <end position="221"/>
    </location>
</feature>
<dbReference type="PANTHER" id="PTHR42648:SF32">
    <property type="entry name" value="RIBONUCLEASE H-LIKE DOMAIN, GAG-PRE-INTEGRASE DOMAIN PROTEIN-RELATED"/>
    <property type="match status" value="1"/>
</dbReference>
<feature type="region of interest" description="Disordered" evidence="2">
    <location>
        <begin position="207"/>
        <end position="227"/>
    </location>
</feature>
<evidence type="ECO:0000313" key="4">
    <source>
        <dbReference type="EMBL" id="GEU55712.1"/>
    </source>
</evidence>
<dbReference type="GO" id="GO:0008233">
    <property type="term" value="F:peptidase activity"/>
    <property type="evidence" value="ECO:0007669"/>
    <property type="project" value="UniProtKB-KW"/>
</dbReference>
<keyword evidence="1" id="KW-0645">Protease</keyword>
<dbReference type="Gene3D" id="3.30.420.10">
    <property type="entry name" value="Ribonuclease H-like superfamily/Ribonuclease H"/>
    <property type="match status" value="1"/>
</dbReference>
<dbReference type="InterPro" id="IPR025724">
    <property type="entry name" value="GAG-pre-integrase_dom"/>
</dbReference>
<feature type="region of interest" description="Disordered" evidence="2">
    <location>
        <begin position="627"/>
        <end position="668"/>
    </location>
</feature>
<dbReference type="InterPro" id="IPR012337">
    <property type="entry name" value="RNaseH-like_sf"/>
</dbReference>
<dbReference type="GO" id="GO:0006508">
    <property type="term" value="P:proteolysis"/>
    <property type="evidence" value="ECO:0007669"/>
    <property type="project" value="UniProtKB-KW"/>
</dbReference>
<dbReference type="PROSITE" id="PS50994">
    <property type="entry name" value="INTEGRASE"/>
    <property type="match status" value="1"/>
</dbReference>
<feature type="compositionally biased region" description="Polar residues" evidence="2">
    <location>
        <begin position="627"/>
        <end position="641"/>
    </location>
</feature>
<dbReference type="InterPro" id="IPR036397">
    <property type="entry name" value="RNaseH_sf"/>
</dbReference>
<dbReference type="Pfam" id="PF00665">
    <property type="entry name" value="rve"/>
    <property type="match status" value="1"/>
</dbReference>
<feature type="domain" description="Integrase catalytic" evidence="3">
    <location>
        <begin position="462"/>
        <end position="632"/>
    </location>
</feature>
<dbReference type="SUPFAM" id="SSF53098">
    <property type="entry name" value="Ribonuclease H-like"/>
    <property type="match status" value="1"/>
</dbReference>
<evidence type="ECO:0000256" key="1">
    <source>
        <dbReference type="ARBA" id="ARBA00022670"/>
    </source>
</evidence>
<feature type="compositionally biased region" description="Basic and acidic residues" evidence="2">
    <location>
        <begin position="643"/>
        <end position="666"/>
    </location>
</feature>
<comment type="caution">
    <text evidence="4">The sequence shown here is derived from an EMBL/GenBank/DDBJ whole genome shotgun (WGS) entry which is preliminary data.</text>
</comment>
<sequence length="716" mass="81641">MGLPNEHQLKFNSFKDAKTLLEAIENGLVGVNTANKVNAASSLNIDNPSDTVIYGFLASQPNSTHLVNEDLEQIHPDDLEKIDLKWQMAMLTMKSRRILKYTGKKLNLNENDSVAFDKTKVEYYNYHKRCHFTRECQAPRRQDNMSLDVTRETVPAEEGPTNYALMAYSTSLASSSDSEMSNDEDEEVEKKEVKPSINRINFVKATIDNNPKETAKNDEQPKQNTHGKRVVNAAKEKAKHNVVKEKRGNVVKALACWGNPQENLQDKEVMDSGCSRHMTGNMFFLIDYEEIDEGYVAFGRNHKRGKITSKGKIKIRKLDFENVYFVRELKFNLFRVSQICDKKNSVFFINTECIVLSPDFKLIDENQILLRVPRQNNMYNIDLKNIVPTRGLTCVFSKATKDESKLWHRRLGHLNFKTINKLVKGNLVRGLPSKIFENDQSCVACPKGKQYIASCKTKVENSINTPLHLLHMDLFGPKFIKSINKKMYCLVVTDDCSRFTWVFFLGTKDETSCTLKSFITRVENLMNLMVKVIRCDNGTEFKNREMNQFCEVKGITRQYSVARTPQQIGVAERRNKTLIEATKTMLVDSKMPTTFWAEAVNTACYEKEPDRDYILLPLWTADSPFSTISKSSQDNEFQPSNDGAKKVDEDRRKENECNDKGEKDSTNRVNTVTLNINAASSSEVNVVGTNISINLSTDPNMPSLEDIGIFKDSHDD</sequence>
<dbReference type="InterPro" id="IPR001584">
    <property type="entry name" value="Integrase_cat-core"/>
</dbReference>
<dbReference type="InterPro" id="IPR039537">
    <property type="entry name" value="Retrotran_Ty1/copia-like"/>
</dbReference>
<dbReference type="PANTHER" id="PTHR42648">
    <property type="entry name" value="TRANSPOSASE, PUTATIVE-RELATED"/>
    <property type="match status" value="1"/>
</dbReference>
<feature type="region of interest" description="Disordered" evidence="2">
    <location>
        <begin position="174"/>
        <end position="193"/>
    </location>
</feature>
<dbReference type="Pfam" id="PF13976">
    <property type="entry name" value="gag_pre-integrs"/>
    <property type="match status" value="1"/>
</dbReference>
<dbReference type="EMBL" id="BKCJ010003541">
    <property type="protein sequence ID" value="GEU55712.1"/>
    <property type="molecule type" value="Genomic_DNA"/>
</dbReference>
<keyword evidence="1" id="KW-0378">Hydrolase</keyword>
<dbReference type="GO" id="GO:0003676">
    <property type="term" value="F:nucleic acid binding"/>
    <property type="evidence" value="ECO:0007669"/>
    <property type="project" value="InterPro"/>
</dbReference>
<gene>
    <name evidence="4" type="ORF">Tci_027690</name>
</gene>
<proteinExistence type="predicted"/>
<accession>A0A6L2L4Q4</accession>
<dbReference type="Pfam" id="PF22936">
    <property type="entry name" value="Pol_BBD"/>
    <property type="match status" value="1"/>
</dbReference>
<dbReference type="GO" id="GO:0015074">
    <property type="term" value="P:DNA integration"/>
    <property type="evidence" value="ECO:0007669"/>
    <property type="project" value="InterPro"/>
</dbReference>
<reference evidence="4" key="1">
    <citation type="journal article" date="2019" name="Sci. Rep.">
        <title>Draft genome of Tanacetum cinerariifolium, the natural source of mosquito coil.</title>
        <authorList>
            <person name="Yamashiro T."/>
            <person name="Shiraishi A."/>
            <person name="Satake H."/>
            <person name="Nakayama K."/>
        </authorList>
    </citation>
    <scope>NUCLEOTIDE SEQUENCE</scope>
</reference>
<name>A0A6L2L4Q4_TANCI</name>
<evidence type="ECO:0000259" key="3">
    <source>
        <dbReference type="PROSITE" id="PS50994"/>
    </source>
</evidence>
<dbReference type="AlphaFoldDB" id="A0A6L2L4Q4"/>
<evidence type="ECO:0000256" key="2">
    <source>
        <dbReference type="SAM" id="MobiDB-lite"/>
    </source>
</evidence>